<dbReference type="Gene3D" id="3.40.50.300">
    <property type="entry name" value="P-loop containing nucleotide triphosphate hydrolases"/>
    <property type="match status" value="1"/>
</dbReference>
<dbReference type="Pfam" id="PF13521">
    <property type="entry name" value="AAA_28"/>
    <property type="match status" value="1"/>
</dbReference>
<protein>
    <submittedName>
        <fullName evidence="2">AAA family ATPase</fullName>
    </submittedName>
</protein>
<keyword evidence="3" id="KW-1185">Reference proteome</keyword>
<reference evidence="3" key="1">
    <citation type="journal article" date="2019" name="Int. J. Syst. Evol. Microbiol.">
        <title>The Global Catalogue of Microorganisms (GCM) 10K type strain sequencing project: providing services to taxonomists for standard genome sequencing and annotation.</title>
        <authorList>
            <consortium name="The Broad Institute Genomics Platform"/>
            <consortium name="The Broad Institute Genome Sequencing Center for Infectious Disease"/>
            <person name="Wu L."/>
            <person name="Ma J."/>
        </authorList>
    </citation>
    <scope>NUCLEOTIDE SEQUENCE [LARGE SCALE GENOMIC DNA]</scope>
    <source>
        <strain evidence="3">KCTC 12848</strain>
    </source>
</reference>
<sequence>MRKYLGYLRGPLPVTHTDEKQGYCRLIYTRPADFKGILIFQLSPGTVASGTKPANQRYDIWQRISYTVSTMNSKYVLTGGPGAGKTTLLNRLAARGYRVVPESARQIIRARLSLELPPRPEPTSFANEILRKDIAQYRRYNAGGDGPVFYDRGVLDALYMLDATPALSRTSISSYVGEFDYNRLVFLLPPWRDIYCTDSERDQTFEEASTVFEGMKRWYTLWGYRAVEVPRIDVGRRCDFILDAVKQASGGLQR</sequence>
<gene>
    <name evidence="2" type="ORF">ACFSKX_18650</name>
</gene>
<dbReference type="SUPFAM" id="SSF52540">
    <property type="entry name" value="P-loop containing nucleoside triphosphate hydrolases"/>
    <property type="match status" value="1"/>
</dbReference>
<name>A0ABW5EFR0_9GAMM</name>
<organism evidence="2 3">
    <name type="scientific">Microbulbifer halophilus</name>
    <dbReference type="NCBI Taxonomy" id="453963"/>
    <lineage>
        <taxon>Bacteria</taxon>
        <taxon>Pseudomonadati</taxon>
        <taxon>Pseudomonadota</taxon>
        <taxon>Gammaproteobacteria</taxon>
        <taxon>Cellvibrionales</taxon>
        <taxon>Microbulbiferaceae</taxon>
        <taxon>Microbulbifer</taxon>
    </lineage>
</organism>
<evidence type="ECO:0000259" key="1">
    <source>
        <dbReference type="Pfam" id="PF13521"/>
    </source>
</evidence>
<evidence type="ECO:0000313" key="3">
    <source>
        <dbReference type="Proteomes" id="UP001597425"/>
    </source>
</evidence>
<evidence type="ECO:0000313" key="2">
    <source>
        <dbReference type="EMBL" id="MFD2312441.1"/>
    </source>
</evidence>
<dbReference type="Proteomes" id="UP001597425">
    <property type="component" value="Unassembled WGS sequence"/>
</dbReference>
<dbReference type="InterPro" id="IPR038727">
    <property type="entry name" value="NadR/Ttd14_AAA_dom"/>
</dbReference>
<comment type="caution">
    <text evidence="2">The sequence shown here is derived from an EMBL/GenBank/DDBJ whole genome shotgun (WGS) entry which is preliminary data.</text>
</comment>
<feature type="domain" description="NadR/Ttd14 AAA" evidence="1">
    <location>
        <begin position="74"/>
        <end position="237"/>
    </location>
</feature>
<proteinExistence type="predicted"/>
<dbReference type="EMBL" id="JBHUJD010000043">
    <property type="protein sequence ID" value="MFD2312441.1"/>
    <property type="molecule type" value="Genomic_DNA"/>
</dbReference>
<accession>A0ABW5EFR0</accession>
<dbReference type="RefSeq" id="WP_265723531.1">
    <property type="nucleotide sequence ID" value="NZ_JAPIVK010000056.1"/>
</dbReference>
<dbReference type="InterPro" id="IPR027417">
    <property type="entry name" value="P-loop_NTPase"/>
</dbReference>